<dbReference type="OrthoDB" id="10052721at2759"/>
<dbReference type="EMBL" id="CH964229">
    <property type="protein sequence ID" value="EDW80464.2"/>
    <property type="molecule type" value="Genomic_DNA"/>
</dbReference>
<dbReference type="PANTHER" id="PTHR15116:SF16">
    <property type="entry name" value="DEFECTIVE PROVENTRICULUS, ISOFORM A"/>
    <property type="match status" value="1"/>
</dbReference>
<dbReference type="GO" id="GO:0006338">
    <property type="term" value="P:chromatin remodeling"/>
    <property type="evidence" value="ECO:0007669"/>
    <property type="project" value="InterPro"/>
</dbReference>
<dbReference type="GO" id="GO:0000981">
    <property type="term" value="F:DNA-binding transcription factor activity, RNA polymerase II-specific"/>
    <property type="evidence" value="ECO:0007669"/>
    <property type="project" value="TreeGrafter"/>
</dbReference>
<dbReference type="AlphaFoldDB" id="B4N7X5"/>
<dbReference type="PANTHER" id="PTHR15116">
    <property type="entry name" value="DNA-BINDING PROTEIN SATB FAMILY MEMBER"/>
    <property type="match status" value="1"/>
</dbReference>
<feature type="region of interest" description="Disordered" evidence="1">
    <location>
        <begin position="88"/>
        <end position="182"/>
    </location>
</feature>
<evidence type="ECO:0000256" key="1">
    <source>
        <dbReference type="SAM" id="MobiDB-lite"/>
    </source>
</evidence>
<dbReference type="eggNOG" id="KOG3755">
    <property type="taxonomic scope" value="Eukaryota"/>
</dbReference>
<dbReference type="InterPro" id="IPR039673">
    <property type="entry name" value="SATB1/SATB2"/>
</dbReference>
<evidence type="ECO:0000313" key="3">
    <source>
        <dbReference type="Proteomes" id="UP000007798"/>
    </source>
</evidence>
<gene>
    <name evidence="2" type="primary">Dwil\GK16538</name>
    <name evidence="2" type="ORF">Dwil_GK16538</name>
</gene>
<proteinExistence type="predicted"/>
<feature type="compositionally biased region" description="Low complexity" evidence="1">
    <location>
        <begin position="131"/>
        <end position="142"/>
    </location>
</feature>
<keyword evidence="3" id="KW-1185">Reference proteome</keyword>
<protein>
    <submittedName>
        <fullName evidence="2">Uncharacterized protein</fullName>
    </submittedName>
</protein>
<dbReference type="Proteomes" id="UP000007798">
    <property type="component" value="Unassembled WGS sequence"/>
</dbReference>
<dbReference type="GO" id="GO:0000978">
    <property type="term" value="F:RNA polymerase II cis-regulatory region sequence-specific DNA binding"/>
    <property type="evidence" value="ECO:0007669"/>
    <property type="project" value="TreeGrafter"/>
</dbReference>
<dbReference type="HOGENOM" id="CLU_792925_0_0_1"/>
<accession>B4N7X5</accession>
<reference evidence="2 3" key="1">
    <citation type="journal article" date="2007" name="Nature">
        <title>Evolution of genes and genomes on the Drosophila phylogeny.</title>
        <authorList>
            <consortium name="Drosophila 12 Genomes Consortium"/>
            <person name="Clark A.G."/>
            <person name="Eisen M.B."/>
            <person name="Smith D.R."/>
            <person name="Bergman C.M."/>
            <person name="Oliver B."/>
            <person name="Markow T.A."/>
            <person name="Kaufman T.C."/>
            <person name="Kellis M."/>
            <person name="Gelbart W."/>
            <person name="Iyer V.N."/>
            <person name="Pollard D.A."/>
            <person name="Sackton T.B."/>
            <person name="Larracuente A.M."/>
            <person name="Singh N.D."/>
            <person name="Abad J.P."/>
            <person name="Abt D.N."/>
            <person name="Adryan B."/>
            <person name="Aguade M."/>
            <person name="Akashi H."/>
            <person name="Anderson W.W."/>
            <person name="Aquadro C.F."/>
            <person name="Ardell D.H."/>
            <person name="Arguello R."/>
            <person name="Artieri C.G."/>
            <person name="Barbash D.A."/>
            <person name="Barker D."/>
            <person name="Barsanti P."/>
            <person name="Batterham P."/>
            <person name="Batzoglou S."/>
            <person name="Begun D."/>
            <person name="Bhutkar A."/>
            <person name="Blanco E."/>
            <person name="Bosak S.A."/>
            <person name="Bradley R.K."/>
            <person name="Brand A.D."/>
            <person name="Brent M.R."/>
            <person name="Brooks A.N."/>
            <person name="Brown R.H."/>
            <person name="Butlin R.K."/>
            <person name="Caggese C."/>
            <person name="Calvi B.R."/>
            <person name="Bernardo de Carvalho A."/>
            <person name="Caspi A."/>
            <person name="Castrezana S."/>
            <person name="Celniker S.E."/>
            <person name="Chang J.L."/>
            <person name="Chapple C."/>
            <person name="Chatterji S."/>
            <person name="Chinwalla A."/>
            <person name="Civetta A."/>
            <person name="Clifton S.W."/>
            <person name="Comeron J.M."/>
            <person name="Costello J.C."/>
            <person name="Coyne J.A."/>
            <person name="Daub J."/>
            <person name="David R.G."/>
            <person name="Delcher A.L."/>
            <person name="Delehaunty K."/>
            <person name="Do C.B."/>
            <person name="Ebling H."/>
            <person name="Edwards K."/>
            <person name="Eickbush T."/>
            <person name="Evans J.D."/>
            <person name="Filipski A."/>
            <person name="Findeiss S."/>
            <person name="Freyhult E."/>
            <person name="Fulton L."/>
            <person name="Fulton R."/>
            <person name="Garcia A.C."/>
            <person name="Gardiner A."/>
            <person name="Garfield D.A."/>
            <person name="Garvin B.E."/>
            <person name="Gibson G."/>
            <person name="Gilbert D."/>
            <person name="Gnerre S."/>
            <person name="Godfrey J."/>
            <person name="Good R."/>
            <person name="Gotea V."/>
            <person name="Gravely B."/>
            <person name="Greenberg A.J."/>
            <person name="Griffiths-Jones S."/>
            <person name="Gross S."/>
            <person name="Guigo R."/>
            <person name="Gustafson E.A."/>
            <person name="Haerty W."/>
            <person name="Hahn M.W."/>
            <person name="Halligan D.L."/>
            <person name="Halpern A.L."/>
            <person name="Halter G.M."/>
            <person name="Han M.V."/>
            <person name="Heger A."/>
            <person name="Hillier L."/>
            <person name="Hinrichs A.S."/>
            <person name="Holmes I."/>
            <person name="Hoskins R.A."/>
            <person name="Hubisz M.J."/>
            <person name="Hultmark D."/>
            <person name="Huntley M.A."/>
            <person name="Jaffe D.B."/>
            <person name="Jagadeeshan S."/>
            <person name="Jeck W.R."/>
            <person name="Johnson J."/>
            <person name="Jones C.D."/>
            <person name="Jordan W.C."/>
            <person name="Karpen G.H."/>
            <person name="Kataoka E."/>
            <person name="Keightley P.D."/>
            <person name="Kheradpour P."/>
            <person name="Kirkness E.F."/>
            <person name="Koerich L.B."/>
            <person name="Kristiansen K."/>
            <person name="Kudrna D."/>
            <person name="Kulathinal R.J."/>
            <person name="Kumar S."/>
            <person name="Kwok R."/>
            <person name="Lander E."/>
            <person name="Langley C.H."/>
            <person name="Lapoint R."/>
            <person name="Lazzaro B.P."/>
            <person name="Lee S.J."/>
            <person name="Levesque L."/>
            <person name="Li R."/>
            <person name="Lin C.F."/>
            <person name="Lin M.F."/>
            <person name="Lindblad-Toh K."/>
            <person name="Llopart A."/>
            <person name="Long M."/>
            <person name="Low L."/>
            <person name="Lozovsky E."/>
            <person name="Lu J."/>
            <person name="Luo M."/>
            <person name="Machado C.A."/>
            <person name="Makalowski W."/>
            <person name="Marzo M."/>
            <person name="Matsuda M."/>
            <person name="Matzkin L."/>
            <person name="McAllister B."/>
            <person name="McBride C.S."/>
            <person name="McKernan B."/>
            <person name="McKernan K."/>
            <person name="Mendez-Lago M."/>
            <person name="Minx P."/>
            <person name="Mollenhauer M.U."/>
            <person name="Montooth K."/>
            <person name="Mount S.M."/>
            <person name="Mu X."/>
            <person name="Myers E."/>
            <person name="Negre B."/>
            <person name="Newfeld S."/>
            <person name="Nielsen R."/>
            <person name="Noor M.A."/>
            <person name="O'Grady P."/>
            <person name="Pachter L."/>
            <person name="Papaceit M."/>
            <person name="Parisi M.J."/>
            <person name="Parisi M."/>
            <person name="Parts L."/>
            <person name="Pedersen J.S."/>
            <person name="Pesole G."/>
            <person name="Phillippy A.M."/>
            <person name="Ponting C.P."/>
            <person name="Pop M."/>
            <person name="Porcelli D."/>
            <person name="Powell J.R."/>
            <person name="Prohaska S."/>
            <person name="Pruitt K."/>
            <person name="Puig M."/>
            <person name="Quesneville H."/>
            <person name="Ram K.R."/>
            <person name="Rand D."/>
            <person name="Rasmussen M.D."/>
            <person name="Reed L.K."/>
            <person name="Reenan R."/>
            <person name="Reily A."/>
            <person name="Remington K.A."/>
            <person name="Rieger T.T."/>
            <person name="Ritchie M.G."/>
            <person name="Robin C."/>
            <person name="Rogers Y.H."/>
            <person name="Rohde C."/>
            <person name="Rozas J."/>
            <person name="Rubenfield M.J."/>
            <person name="Ruiz A."/>
            <person name="Russo S."/>
            <person name="Salzberg S.L."/>
            <person name="Sanchez-Gracia A."/>
            <person name="Saranga D.J."/>
            <person name="Sato H."/>
            <person name="Schaeffer S.W."/>
            <person name="Schatz M.C."/>
            <person name="Schlenke T."/>
            <person name="Schwartz R."/>
            <person name="Segarra C."/>
            <person name="Singh R.S."/>
            <person name="Sirot L."/>
            <person name="Sirota M."/>
            <person name="Sisneros N.B."/>
            <person name="Smith C.D."/>
            <person name="Smith T.F."/>
            <person name="Spieth J."/>
            <person name="Stage D.E."/>
            <person name="Stark A."/>
            <person name="Stephan W."/>
            <person name="Strausberg R.L."/>
            <person name="Strempel S."/>
            <person name="Sturgill D."/>
            <person name="Sutton G."/>
            <person name="Sutton G.G."/>
            <person name="Tao W."/>
            <person name="Teichmann S."/>
            <person name="Tobari Y.N."/>
            <person name="Tomimura Y."/>
            <person name="Tsolas J.M."/>
            <person name="Valente V.L."/>
            <person name="Venter E."/>
            <person name="Venter J.C."/>
            <person name="Vicario S."/>
            <person name="Vieira F.G."/>
            <person name="Vilella A.J."/>
            <person name="Villasante A."/>
            <person name="Walenz B."/>
            <person name="Wang J."/>
            <person name="Wasserman M."/>
            <person name="Watts T."/>
            <person name="Wilson D."/>
            <person name="Wilson R.K."/>
            <person name="Wing R.A."/>
            <person name="Wolfner M.F."/>
            <person name="Wong A."/>
            <person name="Wong G.K."/>
            <person name="Wu C.I."/>
            <person name="Wu G."/>
            <person name="Yamamoto D."/>
            <person name="Yang H.P."/>
            <person name="Yang S.P."/>
            <person name="Yorke J.A."/>
            <person name="Yoshida K."/>
            <person name="Zdobnov E."/>
            <person name="Zhang P."/>
            <person name="Zhang Y."/>
            <person name="Zimin A.V."/>
            <person name="Baldwin J."/>
            <person name="Abdouelleil A."/>
            <person name="Abdulkadir J."/>
            <person name="Abebe A."/>
            <person name="Abera B."/>
            <person name="Abreu J."/>
            <person name="Acer S.C."/>
            <person name="Aftuck L."/>
            <person name="Alexander A."/>
            <person name="An P."/>
            <person name="Anderson E."/>
            <person name="Anderson S."/>
            <person name="Arachi H."/>
            <person name="Azer M."/>
            <person name="Bachantsang P."/>
            <person name="Barry A."/>
            <person name="Bayul T."/>
            <person name="Berlin A."/>
            <person name="Bessette D."/>
            <person name="Bloom T."/>
            <person name="Blye J."/>
            <person name="Boguslavskiy L."/>
            <person name="Bonnet C."/>
            <person name="Boukhgalter B."/>
            <person name="Bourzgui I."/>
            <person name="Brown A."/>
            <person name="Cahill P."/>
            <person name="Channer S."/>
            <person name="Cheshatsang Y."/>
            <person name="Chuda L."/>
            <person name="Citroen M."/>
            <person name="Collymore A."/>
            <person name="Cooke P."/>
            <person name="Costello M."/>
            <person name="D'Aco K."/>
            <person name="Daza R."/>
            <person name="De Haan G."/>
            <person name="DeGray S."/>
            <person name="DeMaso C."/>
            <person name="Dhargay N."/>
            <person name="Dooley K."/>
            <person name="Dooley E."/>
            <person name="Doricent M."/>
            <person name="Dorje P."/>
            <person name="Dorjee K."/>
            <person name="Dupes A."/>
            <person name="Elong R."/>
            <person name="Falk J."/>
            <person name="Farina A."/>
            <person name="Faro S."/>
            <person name="Ferguson D."/>
            <person name="Fisher S."/>
            <person name="Foley C.D."/>
            <person name="Franke A."/>
            <person name="Friedrich D."/>
            <person name="Gadbois L."/>
            <person name="Gearin G."/>
            <person name="Gearin C.R."/>
            <person name="Giannoukos G."/>
            <person name="Goode T."/>
            <person name="Graham J."/>
            <person name="Grandbois E."/>
            <person name="Grewal S."/>
            <person name="Gyaltsen K."/>
            <person name="Hafez N."/>
            <person name="Hagos B."/>
            <person name="Hall J."/>
            <person name="Henson C."/>
            <person name="Hollinger A."/>
            <person name="Honan T."/>
            <person name="Huard M.D."/>
            <person name="Hughes L."/>
            <person name="Hurhula B."/>
            <person name="Husby M.E."/>
            <person name="Kamat A."/>
            <person name="Kanga B."/>
            <person name="Kashin S."/>
            <person name="Khazanovich D."/>
            <person name="Kisner P."/>
            <person name="Lance K."/>
            <person name="Lara M."/>
            <person name="Lee W."/>
            <person name="Lennon N."/>
            <person name="Letendre F."/>
            <person name="LeVine R."/>
            <person name="Lipovsky A."/>
            <person name="Liu X."/>
            <person name="Liu J."/>
            <person name="Liu S."/>
            <person name="Lokyitsang T."/>
            <person name="Lokyitsang Y."/>
            <person name="Lubonja R."/>
            <person name="Lui A."/>
            <person name="MacDonald P."/>
            <person name="Magnisalis V."/>
            <person name="Maru K."/>
            <person name="Matthews C."/>
            <person name="McCusker W."/>
            <person name="McDonough S."/>
            <person name="Mehta T."/>
            <person name="Meldrim J."/>
            <person name="Meneus L."/>
            <person name="Mihai O."/>
            <person name="Mihalev A."/>
            <person name="Mihova T."/>
            <person name="Mittelman R."/>
            <person name="Mlenga V."/>
            <person name="Montmayeur A."/>
            <person name="Mulrain L."/>
            <person name="Navidi A."/>
            <person name="Naylor J."/>
            <person name="Negash T."/>
            <person name="Nguyen T."/>
            <person name="Nguyen N."/>
            <person name="Nicol R."/>
            <person name="Norbu C."/>
            <person name="Norbu N."/>
            <person name="Novod N."/>
            <person name="O'Neill B."/>
            <person name="Osman S."/>
            <person name="Markiewicz E."/>
            <person name="Oyono O.L."/>
            <person name="Patti C."/>
            <person name="Phunkhang P."/>
            <person name="Pierre F."/>
            <person name="Priest M."/>
            <person name="Raghuraman S."/>
            <person name="Rege F."/>
            <person name="Reyes R."/>
            <person name="Rise C."/>
            <person name="Rogov P."/>
            <person name="Ross K."/>
            <person name="Ryan E."/>
            <person name="Settipalli S."/>
            <person name="Shea T."/>
            <person name="Sherpa N."/>
            <person name="Shi L."/>
            <person name="Shih D."/>
            <person name="Sparrow T."/>
            <person name="Spaulding J."/>
            <person name="Stalker J."/>
            <person name="Stange-Thomann N."/>
            <person name="Stavropoulos S."/>
            <person name="Stone C."/>
            <person name="Strader C."/>
            <person name="Tesfaye S."/>
            <person name="Thomson T."/>
            <person name="Thoulutsang Y."/>
            <person name="Thoulutsang D."/>
            <person name="Topham K."/>
            <person name="Topping I."/>
            <person name="Tsamla T."/>
            <person name="Vassiliev H."/>
            <person name="Vo A."/>
            <person name="Wangchuk T."/>
            <person name="Wangdi T."/>
            <person name="Weiand M."/>
            <person name="Wilkinson J."/>
            <person name="Wilson A."/>
            <person name="Yadav S."/>
            <person name="Young G."/>
            <person name="Yu Q."/>
            <person name="Zembek L."/>
            <person name="Zhong D."/>
            <person name="Zimmer A."/>
            <person name="Zwirko Z."/>
            <person name="Jaffe D.B."/>
            <person name="Alvarez P."/>
            <person name="Brockman W."/>
            <person name="Butler J."/>
            <person name="Chin C."/>
            <person name="Gnerre S."/>
            <person name="Grabherr M."/>
            <person name="Kleber M."/>
            <person name="Mauceli E."/>
            <person name="MacCallum I."/>
        </authorList>
    </citation>
    <scope>NUCLEOTIDE SEQUENCE [LARGE SCALE GENOMIC DNA]</scope>
    <source>
        <strain evidence="3">Tucson 14030-0811.24</strain>
    </source>
</reference>
<evidence type="ECO:0000313" key="2">
    <source>
        <dbReference type="EMBL" id="EDW80464.2"/>
    </source>
</evidence>
<name>B4N7X5_DROWI</name>
<dbReference type="Gene3D" id="1.10.10.60">
    <property type="entry name" value="Homeodomain-like"/>
    <property type="match status" value="1"/>
</dbReference>
<sequence length="255" mass="30029">MVLWDFMLDTRSFHHFSKAKVNDLVVYSCYLELEQEYLQQSGNWLHNRPDIRKRDYRQIDEEHDDDEATEPTRAKSEISDVINGNVHEDERQQQQQQEKSNDEHKDDISKEHTEGGHNEQDHEQLPDDSALNHNNNENELTTPKYRSTRKEEEDDLDMDDDDLEDNDNENDGSHLDEFRSPSTAMDGNLVAASHKDQQGCPFPCISNEERRKRNRTFIDPVTEVPKLEQWFAMNTHPSHNLILKYTEDLNTMPYS</sequence>
<feature type="compositionally biased region" description="Basic and acidic residues" evidence="1">
    <location>
        <begin position="99"/>
        <end position="125"/>
    </location>
</feature>
<dbReference type="InParanoid" id="B4N7X5"/>
<organism evidence="2 3">
    <name type="scientific">Drosophila willistoni</name>
    <name type="common">Fruit fly</name>
    <dbReference type="NCBI Taxonomy" id="7260"/>
    <lineage>
        <taxon>Eukaryota</taxon>
        <taxon>Metazoa</taxon>
        <taxon>Ecdysozoa</taxon>
        <taxon>Arthropoda</taxon>
        <taxon>Hexapoda</taxon>
        <taxon>Insecta</taxon>
        <taxon>Pterygota</taxon>
        <taxon>Neoptera</taxon>
        <taxon>Endopterygota</taxon>
        <taxon>Diptera</taxon>
        <taxon>Brachycera</taxon>
        <taxon>Muscomorpha</taxon>
        <taxon>Ephydroidea</taxon>
        <taxon>Drosophilidae</taxon>
        <taxon>Drosophila</taxon>
        <taxon>Sophophora</taxon>
    </lineage>
</organism>
<feature type="compositionally biased region" description="Acidic residues" evidence="1">
    <location>
        <begin position="152"/>
        <end position="170"/>
    </location>
</feature>
<feature type="region of interest" description="Disordered" evidence="1">
    <location>
        <begin position="61"/>
        <end position="80"/>
    </location>
</feature>